<evidence type="ECO:0000256" key="2">
    <source>
        <dbReference type="ARBA" id="ARBA00004448"/>
    </source>
</evidence>
<evidence type="ECO:0000256" key="19">
    <source>
        <dbReference type="ARBA" id="ARBA00032818"/>
    </source>
</evidence>
<keyword evidence="5" id="KW-0349">Heme</keyword>
<evidence type="ECO:0000259" key="21">
    <source>
        <dbReference type="PROSITE" id="PS51002"/>
    </source>
</evidence>
<keyword evidence="11 20" id="KW-1133">Transmembrane helix</keyword>
<dbReference type="InterPro" id="IPR027387">
    <property type="entry name" value="Cytb/b6-like_sf"/>
</dbReference>
<comment type="caution">
    <text evidence="22">The sequence shown here is derived from an EMBL/GenBank/DDBJ whole genome shotgun (WGS) entry which is preliminary data.</text>
</comment>
<keyword evidence="8" id="KW-0479">Metal-binding</keyword>
<dbReference type="SUPFAM" id="SSF81342">
    <property type="entry name" value="Transmembrane di-heme cytochromes"/>
    <property type="match status" value="1"/>
</dbReference>
<dbReference type="Gene3D" id="1.20.810.10">
    <property type="entry name" value="Cytochrome Bc1 Complex, Chain C"/>
    <property type="match status" value="1"/>
</dbReference>
<keyword evidence="9" id="KW-0999">Mitochondrion inner membrane</keyword>
<evidence type="ECO:0000313" key="22">
    <source>
        <dbReference type="EMBL" id="VEL10423.1"/>
    </source>
</evidence>
<evidence type="ECO:0000256" key="3">
    <source>
        <dbReference type="ARBA" id="ARBA00013531"/>
    </source>
</evidence>
<evidence type="ECO:0000256" key="17">
    <source>
        <dbReference type="ARBA" id="ARBA00031681"/>
    </source>
</evidence>
<sequence>MAGKKWFYLIWVVINRFMSHSVFIPRVDMPTRGKLNLFWCSGSMAGVAMIIQLISGIICSVEYVKFVGSMFGFGQPVGEPGPIIDGLSLELLRFLHLWGARLLFVCLFVHMGRGIYYSRYSKNPIMWSLGVVLYVLIMAEAFLGYLLP</sequence>
<evidence type="ECO:0000256" key="9">
    <source>
        <dbReference type="ARBA" id="ARBA00022792"/>
    </source>
</evidence>
<feature type="domain" description="Cytochrome b/b6 N-terminal region profile" evidence="21">
    <location>
        <begin position="3"/>
        <end position="148"/>
    </location>
</feature>
<accession>A0A448WFC5</accession>
<keyword evidence="14" id="KW-0496">Mitochondrion</keyword>
<evidence type="ECO:0000256" key="6">
    <source>
        <dbReference type="ARBA" id="ARBA00022660"/>
    </source>
</evidence>
<keyword evidence="6" id="KW-0679">Respiratory chain</keyword>
<name>A0A448WFC5_9PLAT</name>
<organism evidence="22 23">
    <name type="scientific">Protopolystoma xenopodis</name>
    <dbReference type="NCBI Taxonomy" id="117903"/>
    <lineage>
        <taxon>Eukaryota</taxon>
        <taxon>Metazoa</taxon>
        <taxon>Spiralia</taxon>
        <taxon>Lophotrochozoa</taxon>
        <taxon>Platyhelminthes</taxon>
        <taxon>Monogenea</taxon>
        <taxon>Polyopisthocotylea</taxon>
        <taxon>Polystomatidea</taxon>
        <taxon>Polystomatidae</taxon>
        <taxon>Protopolystoma</taxon>
    </lineage>
</organism>
<dbReference type="GO" id="GO:0006122">
    <property type="term" value="P:mitochondrial electron transport, ubiquinol to cytochrome c"/>
    <property type="evidence" value="ECO:0007669"/>
    <property type="project" value="TreeGrafter"/>
</dbReference>
<evidence type="ECO:0000256" key="18">
    <source>
        <dbReference type="ARBA" id="ARBA00032600"/>
    </source>
</evidence>
<evidence type="ECO:0000313" key="23">
    <source>
        <dbReference type="Proteomes" id="UP000784294"/>
    </source>
</evidence>
<evidence type="ECO:0000256" key="20">
    <source>
        <dbReference type="SAM" id="Phobius"/>
    </source>
</evidence>
<keyword evidence="23" id="KW-1185">Reference proteome</keyword>
<dbReference type="InterPro" id="IPR005797">
    <property type="entry name" value="Cyt_b/b6_N"/>
</dbReference>
<dbReference type="PANTHER" id="PTHR19271">
    <property type="entry name" value="CYTOCHROME B"/>
    <property type="match status" value="1"/>
</dbReference>
<evidence type="ECO:0000256" key="1">
    <source>
        <dbReference type="ARBA" id="ARBA00002566"/>
    </source>
</evidence>
<evidence type="ECO:0000256" key="16">
    <source>
        <dbReference type="ARBA" id="ARBA00029812"/>
    </source>
</evidence>
<dbReference type="GO" id="GO:0016491">
    <property type="term" value="F:oxidoreductase activity"/>
    <property type="evidence" value="ECO:0007669"/>
    <property type="project" value="InterPro"/>
</dbReference>
<keyword evidence="7 20" id="KW-0812">Transmembrane</keyword>
<comment type="function">
    <text evidence="1">Component of the ubiquinol-cytochrome c reductase complex (complex III or cytochrome b-c1 complex) that is part of the mitochondrial respiratory chain. The b-c1 complex mediates electron transfer from ubiquinol to cytochrome c. Contributes to the generation of a proton gradient across the mitochondrial membrane that is then used for ATP synthesis.</text>
</comment>
<keyword evidence="12" id="KW-0408">Iron</keyword>
<dbReference type="PANTHER" id="PTHR19271:SF16">
    <property type="entry name" value="CYTOCHROME B"/>
    <property type="match status" value="1"/>
</dbReference>
<evidence type="ECO:0000256" key="5">
    <source>
        <dbReference type="ARBA" id="ARBA00022617"/>
    </source>
</evidence>
<evidence type="ECO:0000256" key="11">
    <source>
        <dbReference type="ARBA" id="ARBA00022989"/>
    </source>
</evidence>
<evidence type="ECO:0000256" key="14">
    <source>
        <dbReference type="ARBA" id="ARBA00023128"/>
    </source>
</evidence>
<evidence type="ECO:0000256" key="12">
    <source>
        <dbReference type="ARBA" id="ARBA00023004"/>
    </source>
</evidence>
<evidence type="ECO:0000256" key="7">
    <source>
        <dbReference type="ARBA" id="ARBA00022692"/>
    </source>
</evidence>
<keyword evidence="10" id="KW-0249">Electron transport</keyword>
<dbReference type="Proteomes" id="UP000784294">
    <property type="component" value="Unassembled WGS sequence"/>
</dbReference>
<dbReference type="PROSITE" id="PS51002">
    <property type="entry name" value="CYTB_NTER"/>
    <property type="match status" value="1"/>
</dbReference>
<keyword evidence="15 20" id="KW-0472">Membrane</keyword>
<dbReference type="OrthoDB" id="6129637at2759"/>
<keyword evidence="4" id="KW-0813">Transport</keyword>
<keyword evidence="13" id="KW-0830">Ubiquinone</keyword>
<dbReference type="EMBL" id="CAAALY010008970">
    <property type="protein sequence ID" value="VEL10423.1"/>
    <property type="molecule type" value="Genomic_DNA"/>
</dbReference>
<feature type="transmembrane region" description="Helical" evidence="20">
    <location>
        <begin position="37"/>
        <end position="58"/>
    </location>
</feature>
<dbReference type="InterPro" id="IPR016174">
    <property type="entry name" value="Di-haem_cyt_TM"/>
</dbReference>
<evidence type="ECO:0000256" key="15">
    <source>
        <dbReference type="ARBA" id="ARBA00023136"/>
    </source>
</evidence>
<feature type="transmembrane region" description="Helical" evidence="20">
    <location>
        <begin position="125"/>
        <end position="147"/>
    </location>
</feature>
<comment type="subcellular location">
    <subcellularLocation>
        <location evidence="2">Mitochondrion inner membrane</location>
        <topology evidence="2">Multi-pass membrane protein</topology>
    </subcellularLocation>
</comment>
<gene>
    <name evidence="22" type="ORF">PXEA_LOCUS3863</name>
</gene>
<evidence type="ECO:0000256" key="13">
    <source>
        <dbReference type="ARBA" id="ARBA00023075"/>
    </source>
</evidence>
<feature type="transmembrane region" description="Helical" evidence="20">
    <location>
        <begin position="95"/>
        <end position="113"/>
    </location>
</feature>
<dbReference type="AlphaFoldDB" id="A0A448WFC5"/>
<dbReference type="GO" id="GO:0008121">
    <property type="term" value="F:quinol-cytochrome-c reductase activity"/>
    <property type="evidence" value="ECO:0007669"/>
    <property type="project" value="TreeGrafter"/>
</dbReference>
<proteinExistence type="predicted"/>
<dbReference type="GO" id="GO:0005743">
    <property type="term" value="C:mitochondrial inner membrane"/>
    <property type="evidence" value="ECO:0007669"/>
    <property type="project" value="UniProtKB-SubCell"/>
</dbReference>
<protein>
    <recommendedName>
        <fullName evidence="3">Cytochrome b</fullName>
    </recommendedName>
    <alternativeName>
        <fullName evidence="17">Complex III subunit 3</fullName>
    </alternativeName>
    <alternativeName>
        <fullName evidence="18">Complex III subunit III</fullName>
    </alternativeName>
    <alternativeName>
        <fullName evidence="16">Cytochrome b-c1 complex subunit 3</fullName>
    </alternativeName>
    <alternativeName>
        <fullName evidence="19">Ubiquinol-cytochrome-c reductase complex cytochrome b subunit</fullName>
    </alternativeName>
</protein>
<dbReference type="GO" id="GO:0046872">
    <property type="term" value="F:metal ion binding"/>
    <property type="evidence" value="ECO:0007669"/>
    <property type="project" value="UniProtKB-KW"/>
</dbReference>
<evidence type="ECO:0000256" key="8">
    <source>
        <dbReference type="ARBA" id="ARBA00022723"/>
    </source>
</evidence>
<reference evidence="22" key="1">
    <citation type="submission" date="2018-11" db="EMBL/GenBank/DDBJ databases">
        <authorList>
            <consortium name="Pathogen Informatics"/>
        </authorList>
    </citation>
    <scope>NUCLEOTIDE SEQUENCE</scope>
</reference>
<evidence type="ECO:0000256" key="10">
    <source>
        <dbReference type="ARBA" id="ARBA00022982"/>
    </source>
</evidence>
<evidence type="ECO:0000256" key="4">
    <source>
        <dbReference type="ARBA" id="ARBA00022448"/>
    </source>
</evidence>
<dbReference type="Pfam" id="PF00033">
    <property type="entry name" value="Cytochrome_B"/>
    <property type="match status" value="1"/>
</dbReference>